<dbReference type="Gene3D" id="3.40.50.300">
    <property type="entry name" value="P-loop containing nucleotide triphosphate hydrolases"/>
    <property type="match status" value="1"/>
</dbReference>
<dbReference type="RefSeq" id="WP_018623469.1">
    <property type="nucleotide sequence ID" value="NZ_CP140158.1"/>
</dbReference>
<sequence>MSSYDFIEFIDLVSTETLFNFHSGGREFSRMPKESVEHWVKALGYLLMPLEYLMFTKEDNNYINDGEPFSFDYEHRIIPGLDSEELYTHSYCCFIVYNNKFEEIENLKSAIKGFESAMGINMLLNLAGAISTISKAREAAQEKKLIIYPNNPKISITIKTPRISDMVFKSKSDWVYVENTFKTWKSLVEFVTERIERFPKIALSKTHELLSKRYINAYDPLSSKRIINSWERKPFRVLDSLSSGQFGLIIGEEGIGKTMLSLEIALELSNQKEQLTTLSGILDIYKPGSVLGVFQEDDKSNIETRAKNIGARLDIKSAPYFGVITHEYFDATLDPNERKEAINNYIYEALAYKGSPGWRDLSLIIIDPIGLLIEGDESNAEPMKGLCNYLSKLAKEHNCAILGIHHPTKSAKLKPYGQGGTLDLNAAAGHPILTRCARWVLNISRSKKDAIKLKVTKSNNGELSGEIHQLVKVNDKGEPFKSGDNFAGFALTKLEGNDKSNTEKIFEALQCIELSKDSKTKVIGDICKSTGYSRNKVREALEQLEETGRIESSRTAKGIQLSLVNSE</sequence>
<keyword evidence="2" id="KW-1185">Reference proteome</keyword>
<reference evidence="1 2" key="1">
    <citation type="submission" date="2023-11" db="EMBL/GenBank/DDBJ databases">
        <title>MicrobeMod: A computational toolkit for identifying prokaryotic methylation and restriction-modification with nanopore sequencing.</title>
        <authorList>
            <person name="Crits-Christoph A."/>
            <person name="Kang S.C."/>
            <person name="Lee H."/>
            <person name="Ostrov N."/>
        </authorList>
    </citation>
    <scope>NUCLEOTIDE SEQUENCE [LARGE SCALE GENOMIC DNA]</scope>
    <source>
        <strain evidence="1 2">DSMZ 16071</strain>
    </source>
</reference>
<dbReference type="EMBL" id="CP140158">
    <property type="protein sequence ID" value="WQG85485.1"/>
    <property type="molecule type" value="Genomic_DNA"/>
</dbReference>
<gene>
    <name evidence="1" type="ORF">SR900_01065</name>
</gene>
<organism evidence="1 2">
    <name type="scientific">Kangiella aquimarina</name>
    <dbReference type="NCBI Taxonomy" id="261965"/>
    <lineage>
        <taxon>Bacteria</taxon>
        <taxon>Pseudomonadati</taxon>
        <taxon>Pseudomonadota</taxon>
        <taxon>Gammaproteobacteria</taxon>
        <taxon>Kangiellales</taxon>
        <taxon>Kangiellaceae</taxon>
        <taxon>Kangiella</taxon>
    </lineage>
</organism>
<evidence type="ECO:0000313" key="1">
    <source>
        <dbReference type="EMBL" id="WQG85485.1"/>
    </source>
</evidence>
<dbReference type="InterPro" id="IPR027417">
    <property type="entry name" value="P-loop_NTPase"/>
</dbReference>
<dbReference type="Proteomes" id="UP001324185">
    <property type="component" value="Chromosome"/>
</dbReference>
<dbReference type="SUPFAM" id="SSF52540">
    <property type="entry name" value="P-loop containing nucleoside triphosphate hydrolases"/>
    <property type="match status" value="1"/>
</dbReference>
<proteinExistence type="predicted"/>
<accession>A0ABZ0X4N5</accession>
<dbReference type="Pfam" id="PF13481">
    <property type="entry name" value="AAA_25"/>
    <property type="match status" value="1"/>
</dbReference>
<protein>
    <submittedName>
        <fullName evidence="1">AAA family ATPase</fullName>
    </submittedName>
</protein>
<name>A0ABZ0X4N5_9GAMM</name>
<evidence type="ECO:0000313" key="2">
    <source>
        <dbReference type="Proteomes" id="UP001324185"/>
    </source>
</evidence>